<dbReference type="PANTHER" id="PTHR33048:SF165">
    <property type="entry name" value="INTEGRAL MEMBRANE PROTEIN"/>
    <property type="match status" value="1"/>
</dbReference>
<feature type="transmembrane region" description="Helical" evidence="7">
    <location>
        <begin position="265"/>
        <end position="286"/>
    </location>
</feature>
<organism evidence="9 10">
    <name type="scientific">Penicillium diatomitis</name>
    <dbReference type="NCBI Taxonomy" id="2819901"/>
    <lineage>
        <taxon>Eukaryota</taxon>
        <taxon>Fungi</taxon>
        <taxon>Dikarya</taxon>
        <taxon>Ascomycota</taxon>
        <taxon>Pezizomycotina</taxon>
        <taxon>Eurotiomycetes</taxon>
        <taxon>Eurotiomycetidae</taxon>
        <taxon>Eurotiales</taxon>
        <taxon>Aspergillaceae</taxon>
        <taxon>Penicillium</taxon>
    </lineage>
</organism>
<dbReference type="GeneID" id="81620930"/>
<evidence type="ECO:0000256" key="2">
    <source>
        <dbReference type="ARBA" id="ARBA00022692"/>
    </source>
</evidence>
<dbReference type="Pfam" id="PF20684">
    <property type="entry name" value="Fung_rhodopsin"/>
    <property type="match status" value="1"/>
</dbReference>
<feature type="region of interest" description="Disordered" evidence="6">
    <location>
        <begin position="298"/>
        <end position="317"/>
    </location>
</feature>
<dbReference type="EMBL" id="JAPWDQ010000001">
    <property type="protein sequence ID" value="KAJ5495961.1"/>
    <property type="molecule type" value="Genomic_DNA"/>
</dbReference>
<accession>A0A9W9XN00</accession>
<protein>
    <recommendedName>
        <fullName evidence="8">Rhodopsin domain-containing protein</fullName>
    </recommendedName>
</protein>
<dbReference type="InterPro" id="IPR049326">
    <property type="entry name" value="Rhodopsin_dom_fungi"/>
</dbReference>
<evidence type="ECO:0000256" key="5">
    <source>
        <dbReference type="ARBA" id="ARBA00038359"/>
    </source>
</evidence>
<keyword evidence="4 7" id="KW-0472">Membrane</keyword>
<evidence type="ECO:0000313" key="10">
    <source>
        <dbReference type="Proteomes" id="UP001148312"/>
    </source>
</evidence>
<comment type="subcellular location">
    <subcellularLocation>
        <location evidence="1">Membrane</location>
        <topology evidence="1">Multi-pass membrane protein</topology>
    </subcellularLocation>
</comment>
<evidence type="ECO:0000256" key="6">
    <source>
        <dbReference type="SAM" id="MobiDB-lite"/>
    </source>
</evidence>
<comment type="caution">
    <text evidence="9">The sequence shown here is derived from an EMBL/GenBank/DDBJ whole genome shotgun (WGS) entry which is preliminary data.</text>
</comment>
<feature type="transmembrane region" description="Helical" evidence="7">
    <location>
        <begin position="57"/>
        <end position="82"/>
    </location>
</feature>
<sequence>MTKSAIVSYGGKGPLVLGVTWAETTLALVLFFLRARTASVCPQGQLSSGFFGLRWDFVWAILAFAGALAAQCTMTVSVHYGLGNHQNLLSYDNIVKTNLWSWIAQILAIIDLVIARIAVIAFLMTIQNRTQSKSKYLLYGVGSAQAIINFIEIGLIFKQCTPTRKLWDIDVPGKCDMIEICSKVGFVQGTSSSGIGAAADFFLAAYPVYIIGRLQLMKLSTKIGLCLIMGGGLVAGIAGINKTLAIASITHVDDLTYAIYELNTWVLTEMWFIIIFGSIPVLRPFFVRFTQDIKSVTGNSSRNRSNAEAYSEGSRNKRESLVQLTEHVPGTWASHNSMSADASHDPMHSLGIEIPQEDCGYIMVTKDTMVVSEHGRLR</sequence>
<evidence type="ECO:0000256" key="7">
    <source>
        <dbReference type="SAM" id="Phobius"/>
    </source>
</evidence>
<feature type="compositionally biased region" description="Polar residues" evidence="6">
    <location>
        <begin position="298"/>
        <end position="308"/>
    </location>
</feature>
<name>A0A9W9XN00_9EURO</name>
<evidence type="ECO:0000313" key="9">
    <source>
        <dbReference type="EMBL" id="KAJ5495961.1"/>
    </source>
</evidence>
<dbReference type="AlphaFoldDB" id="A0A9W9XN00"/>
<comment type="similarity">
    <text evidence="5">Belongs to the SAT4 family.</text>
</comment>
<dbReference type="RefSeq" id="XP_056794974.1">
    <property type="nucleotide sequence ID" value="XM_056930681.1"/>
</dbReference>
<reference evidence="9" key="1">
    <citation type="submission" date="2022-12" db="EMBL/GenBank/DDBJ databases">
        <authorList>
            <person name="Petersen C."/>
        </authorList>
    </citation>
    <scope>NUCLEOTIDE SEQUENCE</scope>
    <source>
        <strain evidence="9">IBT 30728</strain>
    </source>
</reference>
<evidence type="ECO:0000259" key="8">
    <source>
        <dbReference type="Pfam" id="PF20684"/>
    </source>
</evidence>
<evidence type="ECO:0000256" key="1">
    <source>
        <dbReference type="ARBA" id="ARBA00004141"/>
    </source>
</evidence>
<keyword evidence="10" id="KW-1185">Reference proteome</keyword>
<reference evidence="9" key="2">
    <citation type="journal article" date="2023" name="IMA Fungus">
        <title>Comparative genomic study of the Penicillium genus elucidates a diverse pangenome and 15 lateral gene transfer events.</title>
        <authorList>
            <person name="Petersen C."/>
            <person name="Sorensen T."/>
            <person name="Nielsen M.R."/>
            <person name="Sondergaard T.E."/>
            <person name="Sorensen J.L."/>
            <person name="Fitzpatrick D.A."/>
            <person name="Frisvad J.C."/>
            <person name="Nielsen K.L."/>
        </authorList>
    </citation>
    <scope>NUCLEOTIDE SEQUENCE</scope>
    <source>
        <strain evidence="9">IBT 30728</strain>
    </source>
</reference>
<feature type="domain" description="Rhodopsin" evidence="8">
    <location>
        <begin position="52"/>
        <end position="287"/>
    </location>
</feature>
<evidence type="ECO:0000256" key="4">
    <source>
        <dbReference type="ARBA" id="ARBA00023136"/>
    </source>
</evidence>
<keyword evidence="2 7" id="KW-0812">Transmembrane</keyword>
<feature type="transmembrane region" description="Helical" evidence="7">
    <location>
        <begin position="223"/>
        <end position="245"/>
    </location>
</feature>
<feature type="transmembrane region" description="Helical" evidence="7">
    <location>
        <begin position="102"/>
        <end position="124"/>
    </location>
</feature>
<feature type="transmembrane region" description="Helical" evidence="7">
    <location>
        <begin position="15"/>
        <end position="36"/>
    </location>
</feature>
<feature type="transmembrane region" description="Helical" evidence="7">
    <location>
        <begin position="136"/>
        <end position="157"/>
    </location>
</feature>
<evidence type="ECO:0000256" key="3">
    <source>
        <dbReference type="ARBA" id="ARBA00022989"/>
    </source>
</evidence>
<dbReference type="PANTHER" id="PTHR33048">
    <property type="entry name" value="PTH11-LIKE INTEGRAL MEMBRANE PROTEIN (AFU_ORTHOLOGUE AFUA_5G11245)"/>
    <property type="match status" value="1"/>
</dbReference>
<dbReference type="Proteomes" id="UP001148312">
    <property type="component" value="Unassembled WGS sequence"/>
</dbReference>
<gene>
    <name evidence="9" type="ORF">N7539_001077</name>
</gene>
<keyword evidence="3 7" id="KW-1133">Transmembrane helix</keyword>
<feature type="transmembrane region" description="Helical" evidence="7">
    <location>
        <begin position="193"/>
        <end position="211"/>
    </location>
</feature>
<proteinExistence type="inferred from homology"/>
<dbReference type="InterPro" id="IPR052337">
    <property type="entry name" value="SAT4-like"/>
</dbReference>
<dbReference type="GO" id="GO:0016020">
    <property type="term" value="C:membrane"/>
    <property type="evidence" value="ECO:0007669"/>
    <property type="project" value="UniProtKB-SubCell"/>
</dbReference>